<sequence>MSFYIKGDTRPIIGKNIYTLMFSSTGKQTAKKNNQLYVSEKGDTPKEVDATKIVKQHWKLLKNGKLILDLGSDGKITFNQVSLGIDYTIEVVYTDTYGTKGTAKLDITPVAGKPSIQNLKWQNQYYEDLNGKLVGYLDNVRLFIHTLNIPVGDTLQVTIWEDEGTDGHGSSSRNMGTYTTTRVDKYGKAELYFNNIKVYQKILNDKDLINEKEHEFYAQVKYKGKIDTIEDTIQLKIVNQVIKLTEVPKNNTLVTVFTPDKQKQPENKKGVKVTVNVFFDGTLNNAQNTKDRLAYQEGKVNKTATEDPMAFKKNAGTDSSYDNYFSNIAIMYDLNTTENKDKQIKIYIEGPGTRDHEEDDTMGFAFGSGDKSGIPVKVKKAFDKINDQIDFLKKKNFIKETEFVNEIELSVFGFSRGAAAARNFISLRLKLQNMYNLESSKLTIKFVGLFDTVSSFSKNASITPNFENDVEGKEGLGLKLEGNVQKVVHLTAADEYRGNFSLTNIKSSIQAGVGYELSLPGVHSDIGGGYEEIQKVEDRILSSNVIKFGEIKNELTKQGWYTPKQFYQIETNKDDNTDHIDLELHGSRKNIPNSYQYIPLAIMVKLAKKYDLSFDESLLGEGKKETYNVPEDLTEAKEALLNYAITNDGAHSKAVSIRAEKLCPIRNKYLHRSTSTSFGLEGRYKDNKPYRLPIDG</sequence>
<dbReference type="PANTHER" id="PTHR33840">
    <property type="match status" value="1"/>
</dbReference>
<dbReference type="AlphaFoldDB" id="A0A9X2ZFM9"/>
<gene>
    <name evidence="2" type="ORF">OIU83_19115</name>
</gene>
<reference evidence="2" key="1">
    <citation type="submission" date="2022-10" db="EMBL/GenBank/DDBJ databases">
        <title>Two novel species of Flavobacterium.</title>
        <authorList>
            <person name="Liu Q."/>
            <person name="Xin Y.-H."/>
        </authorList>
    </citation>
    <scope>NUCLEOTIDE SEQUENCE</scope>
    <source>
        <strain evidence="2">LS1R49</strain>
    </source>
</reference>
<name>A0A9X2ZFM9_9FLAO</name>
<evidence type="ECO:0000259" key="1">
    <source>
        <dbReference type="Pfam" id="PF09994"/>
    </source>
</evidence>
<keyword evidence="3" id="KW-1185">Reference proteome</keyword>
<dbReference type="Pfam" id="PF09994">
    <property type="entry name" value="T6SS_Tle1-like_cat"/>
    <property type="match status" value="1"/>
</dbReference>
<organism evidence="2 3">
    <name type="scientific">Flavobacterium shii</name>
    <dbReference type="NCBI Taxonomy" id="2987687"/>
    <lineage>
        <taxon>Bacteria</taxon>
        <taxon>Pseudomonadati</taxon>
        <taxon>Bacteroidota</taxon>
        <taxon>Flavobacteriia</taxon>
        <taxon>Flavobacteriales</taxon>
        <taxon>Flavobacteriaceae</taxon>
        <taxon>Flavobacterium</taxon>
    </lineage>
</organism>
<evidence type="ECO:0000313" key="3">
    <source>
        <dbReference type="Proteomes" id="UP001151079"/>
    </source>
</evidence>
<dbReference type="RefSeq" id="WP_264207866.1">
    <property type="nucleotide sequence ID" value="NZ_JAOZEW010000023.1"/>
</dbReference>
<dbReference type="EMBL" id="JAOZEW010000023">
    <property type="protein sequence ID" value="MCV9929780.1"/>
    <property type="molecule type" value="Genomic_DNA"/>
</dbReference>
<dbReference type="Proteomes" id="UP001151079">
    <property type="component" value="Unassembled WGS sequence"/>
</dbReference>
<dbReference type="PANTHER" id="PTHR33840:SF1">
    <property type="entry name" value="TLE1 PHOSPHOLIPASE DOMAIN-CONTAINING PROTEIN"/>
    <property type="match status" value="1"/>
</dbReference>
<protein>
    <submittedName>
        <fullName evidence="2">DUF2235 domain-containing protein</fullName>
    </submittedName>
</protein>
<proteinExistence type="predicted"/>
<evidence type="ECO:0000313" key="2">
    <source>
        <dbReference type="EMBL" id="MCV9929780.1"/>
    </source>
</evidence>
<dbReference type="InterPro" id="IPR018712">
    <property type="entry name" value="Tle1-like_cat"/>
</dbReference>
<accession>A0A9X2ZFM9</accession>
<comment type="caution">
    <text evidence="2">The sequence shown here is derived from an EMBL/GenBank/DDBJ whole genome shotgun (WGS) entry which is preliminary data.</text>
</comment>
<feature type="domain" description="T6SS Phospholipase effector Tle1-like catalytic" evidence="1">
    <location>
        <begin position="437"/>
        <end position="535"/>
    </location>
</feature>